<dbReference type="PANTHER" id="PTHR21115:SF0">
    <property type="entry name" value="GH06117P-RELATED"/>
    <property type="match status" value="1"/>
</dbReference>
<organism evidence="2 3">
    <name type="scientific">Manduca sexta</name>
    <name type="common">Tobacco hawkmoth</name>
    <name type="synonym">Tobacco hornworm</name>
    <dbReference type="NCBI Taxonomy" id="7130"/>
    <lineage>
        <taxon>Eukaryota</taxon>
        <taxon>Metazoa</taxon>
        <taxon>Ecdysozoa</taxon>
        <taxon>Arthropoda</taxon>
        <taxon>Hexapoda</taxon>
        <taxon>Insecta</taxon>
        <taxon>Pterygota</taxon>
        <taxon>Neoptera</taxon>
        <taxon>Endopterygota</taxon>
        <taxon>Lepidoptera</taxon>
        <taxon>Glossata</taxon>
        <taxon>Ditrysia</taxon>
        <taxon>Bombycoidea</taxon>
        <taxon>Sphingidae</taxon>
        <taxon>Sphinginae</taxon>
        <taxon>Sphingini</taxon>
        <taxon>Manduca</taxon>
    </lineage>
</organism>
<dbReference type="EMBL" id="JH668319">
    <property type="protein sequence ID" value="KAG6445323.1"/>
    <property type="molecule type" value="Genomic_DNA"/>
</dbReference>
<evidence type="ECO:0000313" key="2">
    <source>
        <dbReference type="EMBL" id="KAG6445323.1"/>
    </source>
</evidence>
<dbReference type="PANTHER" id="PTHR21115">
    <property type="entry name" value="GH06117P-RELATED"/>
    <property type="match status" value="1"/>
</dbReference>
<reference evidence="2" key="1">
    <citation type="journal article" date="2016" name="Insect Biochem. Mol. Biol.">
        <title>Multifaceted biological insights from a draft genome sequence of the tobacco hornworm moth, Manduca sexta.</title>
        <authorList>
            <person name="Kanost M.R."/>
            <person name="Arrese E.L."/>
            <person name="Cao X."/>
            <person name="Chen Y.R."/>
            <person name="Chellapilla S."/>
            <person name="Goldsmith M.R."/>
            <person name="Grosse-Wilde E."/>
            <person name="Heckel D.G."/>
            <person name="Herndon N."/>
            <person name="Jiang H."/>
            <person name="Papanicolaou A."/>
            <person name="Qu J."/>
            <person name="Soulages J.L."/>
            <person name="Vogel H."/>
            <person name="Walters J."/>
            <person name="Waterhouse R.M."/>
            <person name="Ahn S.J."/>
            <person name="Almeida F.C."/>
            <person name="An C."/>
            <person name="Aqrawi P."/>
            <person name="Bretschneider A."/>
            <person name="Bryant W.B."/>
            <person name="Bucks S."/>
            <person name="Chao H."/>
            <person name="Chevignon G."/>
            <person name="Christen J.M."/>
            <person name="Clarke D.F."/>
            <person name="Dittmer N.T."/>
            <person name="Ferguson L.C.F."/>
            <person name="Garavelou S."/>
            <person name="Gordon K.H.J."/>
            <person name="Gunaratna R.T."/>
            <person name="Han Y."/>
            <person name="Hauser F."/>
            <person name="He Y."/>
            <person name="Heidel-Fischer H."/>
            <person name="Hirsh A."/>
            <person name="Hu Y."/>
            <person name="Jiang H."/>
            <person name="Kalra D."/>
            <person name="Klinner C."/>
            <person name="Konig C."/>
            <person name="Kovar C."/>
            <person name="Kroll A.R."/>
            <person name="Kuwar S.S."/>
            <person name="Lee S.L."/>
            <person name="Lehman R."/>
            <person name="Li K."/>
            <person name="Li Z."/>
            <person name="Liang H."/>
            <person name="Lovelace S."/>
            <person name="Lu Z."/>
            <person name="Mansfield J.H."/>
            <person name="McCulloch K.J."/>
            <person name="Mathew T."/>
            <person name="Morton B."/>
            <person name="Muzny D.M."/>
            <person name="Neunemann D."/>
            <person name="Ongeri F."/>
            <person name="Pauchet Y."/>
            <person name="Pu L.L."/>
            <person name="Pyrousis I."/>
            <person name="Rao X.J."/>
            <person name="Redding A."/>
            <person name="Roesel C."/>
            <person name="Sanchez-Gracia A."/>
            <person name="Schaack S."/>
            <person name="Shukla A."/>
            <person name="Tetreau G."/>
            <person name="Wang Y."/>
            <person name="Xiong G.H."/>
            <person name="Traut W."/>
            <person name="Walsh T.K."/>
            <person name="Worley K.C."/>
            <person name="Wu D."/>
            <person name="Wu W."/>
            <person name="Wu Y.Q."/>
            <person name="Zhang X."/>
            <person name="Zou Z."/>
            <person name="Zucker H."/>
            <person name="Briscoe A.D."/>
            <person name="Burmester T."/>
            <person name="Clem R.J."/>
            <person name="Feyereisen R."/>
            <person name="Grimmelikhuijzen C.J.P."/>
            <person name="Hamodrakas S.J."/>
            <person name="Hansson B.S."/>
            <person name="Huguet E."/>
            <person name="Jermiin L.S."/>
            <person name="Lan Q."/>
            <person name="Lehman H.K."/>
            <person name="Lorenzen M."/>
            <person name="Merzendorfer H."/>
            <person name="Michalopoulos I."/>
            <person name="Morton D.B."/>
            <person name="Muthukrishnan S."/>
            <person name="Oakeshott J.G."/>
            <person name="Palmer W."/>
            <person name="Park Y."/>
            <person name="Passarelli A.L."/>
            <person name="Rozas J."/>
            <person name="Schwartz L.M."/>
            <person name="Smith W."/>
            <person name="Southgate A."/>
            <person name="Vilcinskas A."/>
            <person name="Vogt R."/>
            <person name="Wang P."/>
            <person name="Werren J."/>
            <person name="Yu X.Q."/>
            <person name="Zhou J.J."/>
            <person name="Brown S.J."/>
            <person name="Scherer S.E."/>
            <person name="Richards S."/>
            <person name="Blissard G.W."/>
        </authorList>
    </citation>
    <scope>NUCLEOTIDE SEQUENCE</scope>
</reference>
<dbReference type="Proteomes" id="UP000791440">
    <property type="component" value="Unassembled WGS sequence"/>
</dbReference>
<name>A0A922CH32_MANSE</name>
<comment type="caution">
    <text evidence="2">The sequence shown here is derived from an EMBL/GenBank/DDBJ whole genome shotgun (WGS) entry which is preliminary data.</text>
</comment>
<dbReference type="AlphaFoldDB" id="A0A922CH32"/>
<accession>A0A922CH32</accession>
<gene>
    <name evidence="2" type="ORF">O3G_MSEX003859</name>
</gene>
<reference evidence="2" key="2">
    <citation type="submission" date="2020-12" db="EMBL/GenBank/DDBJ databases">
        <authorList>
            <person name="Kanost M."/>
        </authorList>
    </citation>
    <scope>NUCLEOTIDE SEQUENCE</scope>
</reference>
<evidence type="ECO:0000259" key="1">
    <source>
        <dbReference type="Pfam" id="PF16013"/>
    </source>
</evidence>
<sequence length="710" mass="78079">MASINTESSTLHVNNVESTPVALSPIEIQQEYFENLGDMDWVRYEKDQGNFLMQNVAFALYGGPSSEGDLSNARRCNHPILEGYTTRQVEQVTKIYDKLREQSKYSFNNEIVVSVILIVCAKPKPVGLFEIEPPNHWWDLHQRTDTDIWCTAVFRVRKCIATTEGAKCCRIYIDDQARVYNDWVSYIKNNTLPKCVMIVPENGEYTGELSEKEKTFAVKLTVAPSPALGIKAKIFSTADTANTVTSLAALGVLGAAALTPVAPVVITGAVIATVTTGVYGLVRSSLHLHDRKTHEQSISPTDSEARNSWLNIAASSVGLAAGAASTMLSKSAAAGTNLTKTGQALAVSVEVLRHANLVTGGAGVLNSLVHIVLKYHTHGEKPTSLELFQFTAATLFFCNAVVSNKTAQNIIEDAQAKTINEYRTTLRSNRHRKIFDKISAESRRIQGSIQGNTEVIKGIQNIANKDQFFADVLKINKDVNTHKLRISMTADGQVNLNAQHKFNPSDLHGIGKEGRAQLFNNIGPSSGGPPNVPTKLTPSTTAVRAFTSETEEESESFLMGIQPGEVLRLGTLLVRVTSSGAEEVASMLENLSQDVHANLMTIALNVLSKLVPQDIARLRLLSPDQDLIVQVVEFVFKYMKHKRPLGETSEDDGIEAVLKEFFQDGMVRQETILRLKNRLLEWITQETNRRSRANPNKKQIVCSCGGIRYA</sequence>
<evidence type="ECO:0000313" key="3">
    <source>
        <dbReference type="Proteomes" id="UP000791440"/>
    </source>
</evidence>
<dbReference type="Pfam" id="PF16013">
    <property type="entry name" value="DUF4781"/>
    <property type="match status" value="1"/>
</dbReference>
<protein>
    <recommendedName>
        <fullName evidence="1">DUF4781 domain-containing protein</fullName>
    </recommendedName>
</protein>
<feature type="domain" description="DUF4781" evidence="1">
    <location>
        <begin position="153"/>
        <end position="459"/>
    </location>
</feature>
<proteinExistence type="predicted"/>
<dbReference type="InterPro" id="IPR031962">
    <property type="entry name" value="DUF4781"/>
</dbReference>
<dbReference type="EMBL" id="JH668319">
    <property type="protein sequence ID" value="KAG6445322.1"/>
    <property type="molecule type" value="Genomic_DNA"/>
</dbReference>
<keyword evidence="3" id="KW-1185">Reference proteome</keyword>